<keyword evidence="3" id="KW-1185">Reference proteome</keyword>
<sequence length="131" mass="14550">MAIANMKRAALSATEREDFLRQQLLQTLTGRISEGELLRRLRKGILGLNQSEFAKIAGIARRSLSDLENDRGPATSATLNAAFGIFGIRLGLLPMNAELTKLLFSDFQAEEELPYQIRRFKEAKQGAVRAS</sequence>
<evidence type="ECO:0000313" key="3">
    <source>
        <dbReference type="Proteomes" id="UP000627715"/>
    </source>
</evidence>
<dbReference type="SMART" id="SM00530">
    <property type="entry name" value="HTH_XRE"/>
    <property type="match status" value="1"/>
</dbReference>
<reference evidence="2" key="2">
    <citation type="submission" date="2020-09" db="EMBL/GenBank/DDBJ databases">
        <authorList>
            <person name="Sun Q."/>
            <person name="Zhou Y."/>
        </authorList>
    </citation>
    <scope>NUCLEOTIDE SEQUENCE</scope>
    <source>
        <strain evidence="2">CGMCC 1.15425</strain>
    </source>
</reference>
<dbReference type="PROSITE" id="PS50943">
    <property type="entry name" value="HTH_CROC1"/>
    <property type="match status" value="1"/>
</dbReference>
<feature type="domain" description="HTH cro/C1-type" evidence="1">
    <location>
        <begin position="38"/>
        <end position="93"/>
    </location>
</feature>
<dbReference type="SUPFAM" id="SSF47413">
    <property type="entry name" value="lambda repressor-like DNA-binding domains"/>
    <property type="match status" value="1"/>
</dbReference>
<comment type="caution">
    <text evidence="2">The sequence shown here is derived from an EMBL/GenBank/DDBJ whole genome shotgun (WGS) entry which is preliminary data.</text>
</comment>
<gene>
    <name evidence="2" type="ORF">GCM10011403_16350</name>
</gene>
<protein>
    <recommendedName>
        <fullName evidence="1">HTH cro/C1-type domain-containing protein</fullName>
    </recommendedName>
</protein>
<organism evidence="2 3">
    <name type="scientific">Pseudohongiella nitratireducens</name>
    <dbReference type="NCBI Taxonomy" id="1768907"/>
    <lineage>
        <taxon>Bacteria</taxon>
        <taxon>Pseudomonadati</taxon>
        <taxon>Pseudomonadota</taxon>
        <taxon>Gammaproteobacteria</taxon>
        <taxon>Pseudomonadales</taxon>
        <taxon>Pseudohongiellaceae</taxon>
        <taxon>Pseudohongiella</taxon>
    </lineage>
</organism>
<dbReference type="InterPro" id="IPR010982">
    <property type="entry name" value="Lambda_DNA-bd_dom_sf"/>
</dbReference>
<dbReference type="Proteomes" id="UP000627715">
    <property type="component" value="Unassembled WGS sequence"/>
</dbReference>
<dbReference type="CDD" id="cd00093">
    <property type="entry name" value="HTH_XRE"/>
    <property type="match status" value="1"/>
</dbReference>
<evidence type="ECO:0000259" key="1">
    <source>
        <dbReference type="PROSITE" id="PS50943"/>
    </source>
</evidence>
<evidence type="ECO:0000313" key="2">
    <source>
        <dbReference type="EMBL" id="GGG59780.1"/>
    </source>
</evidence>
<name>A0A917GWV2_9GAMM</name>
<reference evidence="2" key="1">
    <citation type="journal article" date="2014" name="Int. J. Syst. Evol. Microbiol.">
        <title>Complete genome sequence of Corynebacterium casei LMG S-19264T (=DSM 44701T), isolated from a smear-ripened cheese.</title>
        <authorList>
            <consortium name="US DOE Joint Genome Institute (JGI-PGF)"/>
            <person name="Walter F."/>
            <person name="Albersmeier A."/>
            <person name="Kalinowski J."/>
            <person name="Ruckert C."/>
        </authorList>
    </citation>
    <scope>NUCLEOTIDE SEQUENCE</scope>
    <source>
        <strain evidence="2">CGMCC 1.15425</strain>
    </source>
</reference>
<dbReference type="Gene3D" id="1.10.260.40">
    <property type="entry name" value="lambda repressor-like DNA-binding domains"/>
    <property type="match status" value="1"/>
</dbReference>
<dbReference type="GO" id="GO:0003677">
    <property type="term" value="F:DNA binding"/>
    <property type="evidence" value="ECO:0007669"/>
    <property type="project" value="InterPro"/>
</dbReference>
<dbReference type="Pfam" id="PF01381">
    <property type="entry name" value="HTH_3"/>
    <property type="match status" value="1"/>
</dbReference>
<accession>A0A917GWV2</accession>
<dbReference type="EMBL" id="BMIY01000006">
    <property type="protein sequence ID" value="GGG59780.1"/>
    <property type="molecule type" value="Genomic_DNA"/>
</dbReference>
<dbReference type="InterPro" id="IPR001387">
    <property type="entry name" value="Cro/C1-type_HTH"/>
</dbReference>
<dbReference type="AlphaFoldDB" id="A0A917GWV2"/>
<proteinExistence type="predicted"/>